<keyword evidence="2" id="KW-1185">Reference proteome</keyword>
<gene>
    <name evidence="1" type="ORF">QUW44_00470</name>
</gene>
<evidence type="ECO:0000313" key="2">
    <source>
        <dbReference type="Proteomes" id="UP001529343"/>
    </source>
</evidence>
<dbReference type="InterPro" id="IPR036388">
    <property type="entry name" value="WH-like_DNA-bd_sf"/>
</dbReference>
<dbReference type="Gene3D" id="1.10.10.10">
    <property type="entry name" value="Winged helix-like DNA-binding domain superfamily/Winged helix DNA-binding domain"/>
    <property type="match status" value="1"/>
</dbReference>
<dbReference type="RefSeq" id="WP_289585588.1">
    <property type="nucleotide sequence ID" value="NZ_JAUDDW010000001.1"/>
</dbReference>
<accession>A0ABT7UVG6</accession>
<protein>
    <recommendedName>
        <fullName evidence="3">Helix-turn-helix domain-containing protein</fullName>
    </recommendedName>
</protein>
<sequence>MKPKLASKKVPLTIKYRVGEHLDNLEARFGANKIRKGGGHLEDLTSPDDADLKPILQFRELIKRREMKPRRRKKQIRLANGISPQKYMKDNQSRIERLIMDGCTIYFIAGELGVAQGALQYFVDSHDEMKTLYKATAGRRKHDSTKKLGQIKNLLAKGKTHQQIADELGLTKGQVDWQVEKIRRAKK</sequence>
<comment type="caution">
    <text evidence="1">The sequence shown here is derived from an EMBL/GenBank/DDBJ whole genome shotgun (WGS) entry which is preliminary data.</text>
</comment>
<proteinExistence type="predicted"/>
<reference evidence="2" key="1">
    <citation type="submission" date="2023-06" db="EMBL/GenBank/DDBJ databases">
        <title>Identification and characterization of horizontal gene transfer across gut microbiota members of farm animals based on homology search.</title>
        <authorList>
            <person name="Zeman M."/>
            <person name="Kubasova T."/>
            <person name="Jahodarova E."/>
            <person name="Nykrynova M."/>
            <person name="Rychlik I."/>
        </authorList>
    </citation>
    <scope>NUCLEOTIDE SEQUENCE [LARGE SCALE GENOMIC DNA]</scope>
    <source>
        <strain evidence="2">161_Gplus</strain>
    </source>
</reference>
<reference evidence="1 2" key="2">
    <citation type="submission" date="2023-06" db="EMBL/GenBank/DDBJ databases">
        <authorList>
            <person name="Zeman M."/>
            <person name="Kubasova T."/>
            <person name="Jahodarova E."/>
            <person name="Nykrynova M."/>
            <person name="Rychlik I."/>
        </authorList>
    </citation>
    <scope>NUCLEOTIDE SEQUENCE [LARGE SCALE GENOMIC DNA]</scope>
    <source>
        <strain evidence="1 2">161_Gplus</strain>
    </source>
</reference>
<name>A0ABT7UVG6_9LACO</name>
<dbReference type="EMBL" id="JAUDDW010000001">
    <property type="protein sequence ID" value="MDM8265649.1"/>
    <property type="molecule type" value="Genomic_DNA"/>
</dbReference>
<dbReference type="Proteomes" id="UP001529343">
    <property type="component" value="Unassembled WGS sequence"/>
</dbReference>
<evidence type="ECO:0008006" key="3">
    <source>
        <dbReference type="Google" id="ProtNLM"/>
    </source>
</evidence>
<evidence type="ECO:0000313" key="1">
    <source>
        <dbReference type="EMBL" id="MDM8265649.1"/>
    </source>
</evidence>
<organism evidence="1 2">
    <name type="scientific">Limosilactobacillus pontis</name>
    <dbReference type="NCBI Taxonomy" id="35787"/>
    <lineage>
        <taxon>Bacteria</taxon>
        <taxon>Bacillati</taxon>
        <taxon>Bacillota</taxon>
        <taxon>Bacilli</taxon>
        <taxon>Lactobacillales</taxon>
        <taxon>Lactobacillaceae</taxon>
        <taxon>Limosilactobacillus</taxon>
    </lineage>
</organism>